<dbReference type="InterPro" id="IPR001775">
    <property type="entry name" value="GspD/PilQ"/>
</dbReference>
<dbReference type="AlphaFoldDB" id="A0A2K8M9Q4"/>
<sequence length="503" mass="53268">MRLLKLIAMFLCLWSANTMAQGTRSLTLLTARESAPGEVTVALDFDRPAPEARIAGNDTDRITVTLVATARGQAARFDGAEASLLRNITFKQEANSLQMTFFMAGRAHMEMASDSQRRFVVKINALDRSAAAAGSSSTPEAEALGTAAADPLPRALNPPPGEDSYALIPLKYADVSEVVGLLTQGVTVRSNGLFSPREPGFGSPGSNSTTVQNPQNQNAPDDRPLGQAVDSNLAIDRRLNAIWVRGSPGYIARIRAMIEVIDIPLTSVLIETEFVELTETGAKAIGLDFANASGQLATVTAQSGQFIPFANLANGTTGRLESFSVQAALYAQIEKGEGRIISKPKIAAQSGSTAKIITGDALPILTAITLSGVNGVSEQVQYVNVGVTLQIAPRVSSDGFVSSNVFAVVSSVTGYSQGYPTISQRQAETSATVRDGESFVIGGLVQDSELRSTSKIPLLGDIPVLGRIFRMERRTRSKTELYIVITPRIVRGGSEVGGRPSAP</sequence>
<dbReference type="RefSeq" id="WP_100280427.1">
    <property type="nucleotide sequence ID" value="NZ_CP024923.1"/>
</dbReference>
<accession>A0A2K8M9Q4</accession>
<organism evidence="10 11">
    <name type="scientific">Sphingomonas psychrotolerans</name>
    <dbReference type="NCBI Taxonomy" id="1327635"/>
    <lineage>
        <taxon>Bacteria</taxon>
        <taxon>Pseudomonadati</taxon>
        <taxon>Pseudomonadota</taxon>
        <taxon>Alphaproteobacteria</taxon>
        <taxon>Sphingomonadales</taxon>
        <taxon>Sphingomonadaceae</taxon>
        <taxon>Sphingomonas</taxon>
    </lineage>
</organism>
<dbReference type="KEGG" id="sphc:CVN68_00225"/>
<evidence type="ECO:0000313" key="10">
    <source>
        <dbReference type="EMBL" id="ATY30612.1"/>
    </source>
</evidence>
<protein>
    <submittedName>
        <fullName evidence="10">Uncharacterized protein</fullName>
    </submittedName>
</protein>
<comment type="similarity">
    <text evidence="4">Belongs to the bacterial secretin family.</text>
</comment>
<evidence type="ECO:0000256" key="3">
    <source>
        <dbReference type="ARBA" id="ARBA00023136"/>
    </source>
</evidence>
<evidence type="ECO:0000256" key="6">
    <source>
        <dbReference type="SAM" id="MobiDB-lite"/>
    </source>
</evidence>
<keyword evidence="5" id="KW-0813">Transport</keyword>
<keyword evidence="2 7" id="KW-0732">Signal</keyword>
<dbReference type="PANTHER" id="PTHR30332:SF17">
    <property type="entry name" value="TYPE IV PILIATION SYSTEM PROTEIN DR_0774-RELATED"/>
    <property type="match status" value="1"/>
</dbReference>
<reference evidence="10 11" key="1">
    <citation type="submission" date="2017-11" db="EMBL/GenBank/DDBJ databases">
        <title>Complete genome sequence of Sphingomonas sp. Strain Cra20, a psychrotolerant potential plant growth promoting rhizobacteria.</title>
        <authorList>
            <person name="Luo Y."/>
        </authorList>
    </citation>
    <scope>NUCLEOTIDE SEQUENCE [LARGE SCALE GENOMIC DNA]</scope>
    <source>
        <strain evidence="10 11">Cra20</strain>
    </source>
</reference>
<dbReference type="InterPro" id="IPR005644">
    <property type="entry name" value="NolW-like"/>
</dbReference>
<dbReference type="InterPro" id="IPR004846">
    <property type="entry name" value="T2SS/T3SS_dom"/>
</dbReference>
<feature type="signal peptide" evidence="7">
    <location>
        <begin position="1"/>
        <end position="20"/>
    </location>
</feature>
<dbReference type="Pfam" id="PF03958">
    <property type="entry name" value="Secretin_N"/>
    <property type="match status" value="1"/>
</dbReference>
<evidence type="ECO:0000259" key="9">
    <source>
        <dbReference type="Pfam" id="PF03958"/>
    </source>
</evidence>
<dbReference type="OrthoDB" id="9775455at2"/>
<dbReference type="Gene3D" id="3.30.1370.120">
    <property type="match status" value="1"/>
</dbReference>
<dbReference type="InterPro" id="IPR050810">
    <property type="entry name" value="Bact_Secretion_Sys_Channel"/>
</dbReference>
<name>A0A2K8M9Q4_9SPHN</name>
<dbReference type="EMBL" id="CP024923">
    <property type="protein sequence ID" value="ATY30612.1"/>
    <property type="molecule type" value="Genomic_DNA"/>
</dbReference>
<evidence type="ECO:0000256" key="4">
    <source>
        <dbReference type="RuleBase" id="RU004003"/>
    </source>
</evidence>
<feature type="compositionally biased region" description="Polar residues" evidence="6">
    <location>
        <begin position="204"/>
        <end position="219"/>
    </location>
</feature>
<dbReference type="PANTHER" id="PTHR30332">
    <property type="entry name" value="PROBABLE GENERAL SECRETION PATHWAY PROTEIN D"/>
    <property type="match status" value="1"/>
</dbReference>
<dbReference type="GO" id="GO:0015627">
    <property type="term" value="C:type II protein secretion system complex"/>
    <property type="evidence" value="ECO:0007669"/>
    <property type="project" value="TreeGrafter"/>
</dbReference>
<dbReference type="PRINTS" id="PR00811">
    <property type="entry name" value="BCTERIALGSPD"/>
</dbReference>
<feature type="domain" description="NolW-like" evidence="9">
    <location>
        <begin position="167"/>
        <end position="264"/>
    </location>
</feature>
<feature type="chain" id="PRO_5014888083" evidence="7">
    <location>
        <begin position="21"/>
        <end position="503"/>
    </location>
</feature>
<evidence type="ECO:0000313" key="11">
    <source>
        <dbReference type="Proteomes" id="UP000229081"/>
    </source>
</evidence>
<dbReference type="Proteomes" id="UP000229081">
    <property type="component" value="Chromosome"/>
</dbReference>
<evidence type="ECO:0000256" key="5">
    <source>
        <dbReference type="RuleBase" id="RU004004"/>
    </source>
</evidence>
<feature type="domain" description="Type II/III secretion system secretin-like" evidence="8">
    <location>
        <begin position="333"/>
        <end position="491"/>
    </location>
</feature>
<evidence type="ECO:0000256" key="1">
    <source>
        <dbReference type="ARBA" id="ARBA00004370"/>
    </source>
</evidence>
<proteinExistence type="inferred from homology"/>
<evidence type="ECO:0000256" key="7">
    <source>
        <dbReference type="SAM" id="SignalP"/>
    </source>
</evidence>
<gene>
    <name evidence="10" type="ORF">CVN68_00225</name>
</gene>
<evidence type="ECO:0000256" key="2">
    <source>
        <dbReference type="ARBA" id="ARBA00022729"/>
    </source>
</evidence>
<keyword evidence="3" id="KW-0472">Membrane</keyword>
<keyword evidence="11" id="KW-1185">Reference proteome</keyword>
<dbReference type="GO" id="GO:0009306">
    <property type="term" value="P:protein secretion"/>
    <property type="evidence" value="ECO:0007669"/>
    <property type="project" value="InterPro"/>
</dbReference>
<dbReference type="GO" id="GO:0009279">
    <property type="term" value="C:cell outer membrane"/>
    <property type="evidence" value="ECO:0007669"/>
    <property type="project" value="UniProtKB-SubCell"/>
</dbReference>
<feature type="region of interest" description="Disordered" evidence="6">
    <location>
        <begin position="193"/>
        <end position="227"/>
    </location>
</feature>
<comment type="subcellular location">
    <subcellularLocation>
        <location evidence="5">Cell outer membrane</location>
    </subcellularLocation>
    <subcellularLocation>
        <location evidence="1">Membrane</location>
    </subcellularLocation>
</comment>
<dbReference type="Pfam" id="PF00263">
    <property type="entry name" value="Secretin"/>
    <property type="match status" value="1"/>
</dbReference>
<dbReference type="InterPro" id="IPR038591">
    <property type="entry name" value="NolW-like_sf"/>
</dbReference>
<evidence type="ECO:0000259" key="8">
    <source>
        <dbReference type="Pfam" id="PF00263"/>
    </source>
</evidence>